<evidence type="ECO:0000313" key="3">
    <source>
        <dbReference type="EMBL" id="KAI1710135.1"/>
    </source>
</evidence>
<evidence type="ECO:0000256" key="1">
    <source>
        <dbReference type="SAM" id="Coils"/>
    </source>
</evidence>
<proteinExistence type="predicted"/>
<dbReference type="EMBL" id="JAKKPZ010000027">
    <property type="protein sequence ID" value="KAI1710135.1"/>
    <property type="molecule type" value="Genomic_DNA"/>
</dbReference>
<gene>
    <name evidence="3" type="ORF">DdX_10809</name>
</gene>
<keyword evidence="1" id="KW-0175">Coiled coil</keyword>
<protein>
    <submittedName>
        <fullName evidence="3">Uncharacterized protein</fullName>
    </submittedName>
</protein>
<feature type="chain" id="PRO_5042104301" evidence="2">
    <location>
        <begin position="22"/>
        <end position="218"/>
    </location>
</feature>
<evidence type="ECO:0000313" key="4">
    <source>
        <dbReference type="Proteomes" id="UP001201812"/>
    </source>
</evidence>
<feature type="coiled-coil region" evidence="1">
    <location>
        <begin position="144"/>
        <end position="212"/>
    </location>
</feature>
<name>A0AAD4N152_9BILA</name>
<keyword evidence="4" id="KW-1185">Reference proteome</keyword>
<sequence length="218" mass="24724">MVLLFALLIVASSFSSLFVEAKIYNTVTETEINHEEESQESFEYQGEPGGLHKLSKLLGIYRKGSPKGISNATKEARDELTLKLGRLNEAMEEFVDNVEVVDDNFNVDLQNLRRFKEGKILADKFKVINGKLGIKSVDKVGKNLMDVTEKVLEEEEELKEKAKESLGEKATESYESKVEEAFEKLANKQKSLESIEEKIEDLEKRKPEMVEAIEESSE</sequence>
<comment type="caution">
    <text evidence="3">The sequence shown here is derived from an EMBL/GenBank/DDBJ whole genome shotgun (WGS) entry which is preliminary data.</text>
</comment>
<reference evidence="3" key="1">
    <citation type="submission" date="2022-01" db="EMBL/GenBank/DDBJ databases">
        <title>Genome Sequence Resource for Two Populations of Ditylenchus destructor, the Migratory Endoparasitic Phytonematode.</title>
        <authorList>
            <person name="Zhang H."/>
            <person name="Lin R."/>
            <person name="Xie B."/>
        </authorList>
    </citation>
    <scope>NUCLEOTIDE SEQUENCE</scope>
    <source>
        <strain evidence="3">BazhouSP</strain>
    </source>
</reference>
<dbReference type="AlphaFoldDB" id="A0AAD4N152"/>
<organism evidence="3 4">
    <name type="scientific">Ditylenchus destructor</name>
    <dbReference type="NCBI Taxonomy" id="166010"/>
    <lineage>
        <taxon>Eukaryota</taxon>
        <taxon>Metazoa</taxon>
        <taxon>Ecdysozoa</taxon>
        <taxon>Nematoda</taxon>
        <taxon>Chromadorea</taxon>
        <taxon>Rhabditida</taxon>
        <taxon>Tylenchina</taxon>
        <taxon>Tylenchomorpha</taxon>
        <taxon>Sphaerularioidea</taxon>
        <taxon>Anguinidae</taxon>
        <taxon>Anguininae</taxon>
        <taxon>Ditylenchus</taxon>
    </lineage>
</organism>
<keyword evidence="2" id="KW-0732">Signal</keyword>
<evidence type="ECO:0000256" key="2">
    <source>
        <dbReference type="SAM" id="SignalP"/>
    </source>
</evidence>
<accession>A0AAD4N152</accession>
<feature type="signal peptide" evidence="2">
    <location>
        <begin position="1"/>
        <end position="21"/>
    </location>
</feature>
<dbReference type="Proteomes" id="UP001201812">
    <property type="component" value="Unassembled WGS sequence"/>
</dbReference>